<dbReference type="STRING" id="1605367.AFM12_00415"/>
<dbReference type="OrthoDB" id="345237at2"/>
<reference evidence="2 3" key="1">
    <citation type="submission" date="2015-07" db="EMBL/GenBank/DDBJ databases">
        <title>The draft genome sequence of Leadbetterella sp. JN14-9.</title>
        <authorList>
            <person name="Liu Y."/>
            <person name="Du J."/>
            <person name="Shao Z."/>
        </authorList>
    </citation>
    <scope>NUCLEOTIDE SEQUENCE [LARGE SCALE GENOMIC DNA]</scope>
    <source>
        <strain evidence="2 3">JN14-9</strain>
    </source>
</reference>
<name>A0A0P7BX13_9BACT</name>
<dbReference type="RefSeq" id="WP_055143065.1">
    <property type="nucleotide sequence ID" value="NZ_JXSZ01000005.1"/>
</dbReference>
<keyword evidence="3" id="KW-1185">Reference proteome</keyword>
<accession>A0A0P7BX13</accession>
<dbReference type="Pfam" id="PF14108">
    <property type="entry name" value="ABA4-like"/>
    <property type="match status" value="1"/>
</dbReference>
<feature type="transmembrane region" description="Helical" evidence="1">
    <location>
        <begin position="108"/>
        <end position="131"/>
    </location>
</feature>
<comment type="caution">
    <text evidence="2">The sequence shown here is derived from an EMBL/GenBank/DDBJ whole genome shotgun (WGS) entry which is preliminary data.</text>
</comment>
<sequence>MSPDQIFQLVNTIALLSWIILLLFPFKEWSKKLLLGIIISGFALLYGFLAFTHFSVDTFESFGELSQLAQLNADPMNVVIGWIHYLAFDLLAGLYITKNAEELGLNRYLLIPCQLFTFIMGPLGVLLYLILRFAYTKKWLHAV</sequence>
<feature type="transmembrane region" description="Helical" evidence="1">
    <location>
        <begin position="33"/>
        <end position="56"/>
    </location>
</feature>
<organism evidence="2 3">
    <name type="scientific">Jiulongibacter sediminis</name>
    <dbReference type="NCBI Taxonomy" id="1605367"/>
    <lineage>
        <taxon>Bacteria</taxon>
        <taxon>Pseudomonadati</taxon>
        <taxon>Bacteroidota</taxon>
        <taxon>Cytophagia</taxon>
        <taxon>Cytophagales</taxon>
        <taxon>Leadbetterellaceae</taxon>
        <taxon>Jiulongibacter</taxon>
    </lineage>
</organism>
<dbReference type="InterPro" id="IPR025461">
    <property type="entry name" value="ABA4-like"/>
</dbReference>
<feature type="transmembrane region" description="Helical" evidence="1">
    <location>
        <begin position="76"/>
        <end position="96"/>
    </location>
</feature>
<protein>
    <recommendedName>
        <fullName evidence="4">DUF4281 domain-containing protein</fullName>
    </recommendedName>
</protein>
<dbReference type="EMBL" id="LGTQ01000005">
    <property type="protein sequence ID" value="KPM49149.1"/>
    <property type="molecule type" value="Genomic_DNA"/>
</dbReference>
<evidence type="ECO:0000313" key="3">
    <source>
        <dbReference type="Proteomes" id="UP000050454"/>
    </source>
</evidence>
<keyword evidence="1" id="KW-0472">Membrane</keyword>
<keyword evidence="1" id="KW-0812">Transmembrane</keyword>
<dbReference type="PATRIC" id="fig|1605367.3.peg.1407"/>
<evidence type="ECO:0000256" key="1">
    <source>
        <dbReference type="SAM" id="Phobius"/>
    </source>
</evidence>
<feature type="transmembrane region" description="Helical" evidence="1">
    <location>
        <begin position="6"/>
        <end position="26"/>
    </location>
</feature>
<evidence type="ECO:0000313" key="2">
    <source>
        <dbReference type="EMBL" id="KPM49149.1"/>
    </source>
</evidence>
<keyword evidence="1" id="KW-1133">Transmembrane helix</keyword>
<proteinExistence type="predicted"/>
<dbReference type="Proteomes" id="UP000050454">
    <property type="component" value="Unassembled WGS sequence"/>
</dbReference>
<gene>
    <name evidence="2" type="ORF">AFM12_00415</name>
</gene>
<evidence type="ECO:0008006" key="4">
    <source>
        <dbReference type="Google" id="ProtNLM"/>
    </source>
</evidence>
<dbReference type="AlphaFoldDB" id="A0A0P7BX13"/>